<feature type="region of interest" description="Disordered" evidence="1">
    <location>
        <begin position="1"/>
        <end position="68"/>
    </location>
</feature>
<proteinExistence type="predicted"/>
<evidence type="ECO:0000313" key="3">
    <source>
        <dbReference type="RefSeq" id="XP_021847365.1"/>
    </source>
</evidence>
<accession>A0A9R0JUT8</accession>
<feature type="compositionally biased region" description="Polar residues" evidence="1">
    <location>
        <begin position="230"/>
        <end position="239"/>
    </location>
</feature>
<dbReference type="PANTHER" id="PTHR33871:SF1">
    <property type="entry name" value="OS05G0503100 PROTEIN"/>
    <property type="match status" value="1"/>
</dbReference>
<feature type="compositionally biased region" description="Polar residues" evidence="1">
    <location>
        <begin position="15"/>
        <end position="25"/>
    </location>
</feature>
<organism evidence="2 3">
    <name type="scientific">Spinacia oleracea</name>
    <name type="common">Spinach</name>
    <dbReference type="NCBI Taxonomy" id="3562"/>
    <lineage>
        <taxon>Eukaryota</taxon>
        <taxon>Viridiplantae</taxon>
        <taxon>Streptophyta</taxon>
        <taxon>Embryophyta</taxon>
        <taxon>Tracheophyta</taxon>
        <taxon>Spermatophyta</taxon>
        <taxon>Magnoliopsida</taxon>
        <taxon>eudicotyledons</taxon>
        <taxon>Gunneridae</taxon>
        <taxon>Pentapetalae</taxon>
        <taxon>Caryophyllales</taxon>
        <taxon>Chenopodiaceae</taxon>
        <taxon>Chenopodioideae</taxon>
        <taxon>Anserineae</taxon>
        <taxon>Spinacia</taxon>
    </lineage>
</organism>
<dbReference type="OrthoDB" id="1922230at2759"/>
<dbReference type="Proteomes" id="UP000813463">
    <property type="component" value="Chromosome 6"/>
</dbReference>
<feature type="compositionally biased region" description="Basic and acidic residues" evidence="1">
    <location>
        <begin position="268"/>
        <end position="287"/>
    </location>
</feature>
<reference evidence="3" key="2">
    <citation type="submission" date="2025-08" db="UniProtKB">
        <authorList>
            <consortium name="RefSeq"/>
        </authorList>
    </citation>
    <scope>IDENTIFICATION</scope>
    <source>
        <tissue evidence="3">Leaf</tissue>
    </source>
</reference>
<protein>
    <submittedName>
        <fullName evidence="3">Uncharacterized protein</fullName>
    </submittedName>
</protein>
<keyword evidence="2" id="KW-1185">Reference proteome</keyword>
<sequence length="309" mass="34951">MGCCLSTHDNKTLPKHSSLQPNTTHHFPCVSKSPPIAEEEAVKEVLSETPNPKPKLRPESPRRVVVSEDEEELMKSKVMLLTPKKAYPERKVAAPKYPDPCTPDEISEASEMCSISESISTTTVKEEVDQHLHHHHQQQTVYSPKETVATPTSSGEVRQRVYRSQGYNHNNNNNNNSHNSNYNQQYQQQSQQQQYKNQGRSPARRRPEPSPPRKRNPSPAGGHRREFVGDNSTRRSQSPGMRGNVGRSPSARRTGPSPGRVRMVHGPENGKKVEDEEEEVGLKRENEEWQGPQESLENPLVSLECFIFL</sequence>
<dbReference type="KEGG" id="soe:110787099"/>
<feature type="compositionally biased region" description="Low complexity" evidence="1">
    <location>
        <begin position="164"/>
        <end position="201"/>
    </location>
</feature>
<dbReference type="GeneID" id="110787099"/>
<reference evidence="2" key="1">
    <citation type="journal article" date="2021" name="Nat. Commun.">
        <title>Genomic analyses provide insights into spinach domestication and the genetic basis of agronomic traits.</title>
        <authorList>
            <person name="Cai X."/>
            <person name="Sun X."/>
            <person name="Xu C."/>
            <person name="Sun H."/>
            <person name="Wang X."/>
            <person name="Ge C."/>
            <person name="Zhang Z."/>
            <person name="Wang Q."/>
            <person name="Fei Z."/>
            <person name="Jiao C."/>
            <person name="Wang Q."/>
        </authorList>
    </citation>
    <scope>NUCLEOTIDE SEQUENCE [LARGE SCALE GENOMIC DNA]</scope>
    <source>
        <strain evidence="2">cv. Varoflay</strain>
    </source>
</reference>
<dbReference type="PANTHER" id="PTHR33871">
    <property type="entry name" value="OS05G0503100 PROTEIN-RELATED"/>
    <property type="match status" value="1"/>
</dbReference>
<gene>
    <name evidence="3" type="primary">LOC110787099</name>
</gene>
<dbReference type="RefSeq" id="XP_021847365.1">
    <property type="nucleotide sequence ID" value="XM_021991673.1"/>
</dbReference>
<feature type="compositionally biased region" description="Basic and acidic residues" evidence="1">
    <location>
        <begin position="56"/>
        <end position="66"/>
    </location>
</feature>
<name>A0A9R0JUT8_SPIOL</name>
<feature type="region of interest" description="Disordered" evidence="1">
    <location>
        <begin position="117"/>
        <end position="295"/>
    </location>
</feature>
<evidence type="ECO:0000256" key="1">
    <source>
        <dbReference type="SAM" id="MobiDB-lite"/>
    </source>
</evidence>
<evidence type="ECO:0000313" key="2">
    <source>
        <dbReference type="Proteomes" id="UP000813463"/>
    </source>
</evidence>
<dbReference type="AlphaFoldDB" id="A0A9R0JUT8"/>